<proteinExistence type="predicted"/>
<dbReference type="EMBL" id="BBSI01000042">
    <property type="protein sequence ID" value="GAM81830.1"/>
    <property type="molecule type" value="Genomic_DNA"/>
</dbReference>
<accession>A0A0B8QP24</accession>
<reference evidence="1 2" key="1">
    <citation type="submission" date="2015-01" db="EMBL/GenBank/DDBJ databases">
        <title>Lactococcus lactis subsp.lactis JCM 5805 whole genome shotgun sequence.</title>
        <authorList>
            <person name="Fujii T."/>
            <person name="Tomita Y."/>
            <person name="Ikushima S."/>
            <person name="Fujiwara D."/>
        </authorList>
    </citation>
    <scope>NUCLEOTIDE SEQUENCE [LARGE SCALE GENOMIC DNA]</scope>
    <source>
        <strain evidence="1 2">JCM 5805</strain>
    </source>
</reference>
<gene>
    <name evidence="1" type="ORF">JCM5805K_2954</name>
</gene>
<dbReference type="InterPro" id="IPR029058">
    <property type="entry name" value="AB_hydrolase_fold"/>
</dbReference>
<protein>
    <submittedName>
        <fullName evidence="1">Predicted esterase</fullName>
    </submittedName>
</protein>
<dbReference type="Gene3D" id="3.40.50.1820">
    <property type="entry name" value="alpha/beta hydrolase"/>
    <property type="match status" value="1"/>
</dbReference>
<organism evidence="1 2">
    <name type="scientific">Lactococcus lactis subsp. lactis</name>
    <name type="common">Streptococcus lactis</name>
    <dbReference type="NCBI Taxonomy" id="1360"/>
    <lineage>
        <taxon>Bacteria</taxon>
        <taxon>Bacillati</taxon>
        <taxon>Bacillota</taxon>
        <taxon>Bacilli</taxon>
        <taxon>Lactobacillales</taxon>
        <taxon>Streptococcaceae</taxon>
        <taxon>Lactococcus</taxon>
    </lineage>
</organism>
<sequence>MNGGGKMTDYVFKAGRKDLAPLLLLHSTGGDEHQLVEIAEMIAPFTSYFVNSWTY</sequence>
<evidence type="ECO:0000313" key="2">
    <source>
        <dbReference type="Proteomes" id="UP000031847"/>
    </source>
</evidence>
<comment type="caution">
    <text evidence="1">The sequence shown here is derived from an EMBL/GenBank/DDBJ whole genome shotgun (WGS) entry which is preliminary data.</text>
</comment>
<dbReference type="Proteomes" id="UP000031847">
    <property type="component" value="Unassembled WGS sequence"/>
</dbReference>
<dbReference type="AlphaFoldDB" id="A0A0B8QP24"/>
<evidence type="ECO:0000313" key="1">
    <source>
        <dbReference type="EMBL" id="GAM81830.1"/>
    </source>
</evidence>
<name>A0A0B8QP24_LACLL</name>